<dbReference type="Proteomes" id="UP000010469">
    <property type="component" value="Chromosome"/>
</dbReference>
<dbReference type="GeneID" id="14211786"/>
<keyword evidence="1" id="KW-0812">Transmembrane</keyword>
<evidence type="ECO:0000313" key="3">
    <source>
        <dbReference type="Proteomes" id="UP000010469"/>
    </source>
</evidence>
<proteinExistence type="predicted"/>
<dbReference type="HOGENOM" id="CLU_152986_0_0_2"/>
<evidence type="ECO:0000256" key="1">
    <source>
        <dbReference type="SAM" id="Phobius"/>
    </source>
</evidence>
<organism evidence="2 3">
    <name type="scientific">Caldisphaera lagunensis (strain DSM 15908 / JCM 11604 / ANMR 0165 / IC-154)</name>
    <dbReference type="NCBI Taxonomy" id="1056495"/>
    <lineage>
        <taxon>Archaea</taxon>
        <taxon>Thermoproteota</taxon>
        <taxon>Thermoprotei</taxon>
        <taxon>Acidilobales</taxon>
        <taxon>Caldisphaeraceae</taxon>
        <taxon>Caldisphaera</taxon>
    </lineage>
</organism>
<dbReference type="STRING" id="1056495.Calag_0526"/>
<dbReference type="KEGG" id="clg:Calag_0526"/>
<evidence type="ECO:0008006" key="4">
    <source>
        <dbReference type="Google" id="ProtNLM"/>
    </source>
</evidence>
<dbReference type="RefSeq" id="WP_015232186.1">
    <property type="nucleotide sequence ID" value="NC_019791.1"/>
</dbReference>
<reference evidence="3" key="1">
    <citation type="submission" date="2012-03" db="EMBL/GenBank/DDBJ databases">
        <title>Complete genome of Caldisphaera lagunensis DSM 15908.</title>
        <authorList>
            <person name="Lucas S."/>
            <person name="Copeland A."/>
            <person name="Lapidus A."/>
            <person name="Glavina del Rio T."/>
            <person name="Dalin E."/>
            <person name="Tice H."/>
            <person name="Bruce D."/>
            <person name="Goodwin L."/>
            <person name="Pitluck S."/>
            <person name="Peters L."/>
            <person name="Mikhailova N."/>
            <person name="Teshima H."/>
            <person name="Kyrpides N."/>
            <person name="Mavromatis K."/>
            <person name="Ivanova N."/>
            <person name="Brettin T."/>
            <person name="Detter J.C."/>
            <person name="Han C."/>
            <person name="Larimer F."/>
            <person name="Land M."/>
            <person name="Hauser L."/>
            <person name="Markowitz V."/>
            <person name="Cheng J.-F."/>
            <person name="Hugenholtz P."/>
            <person name="Woyke T."/>
            <person name="Wu D."/>
            <person name="Spring S."/>
            <person name="Schroeder M."/>
            <person name="Brambilla E."/>
            <person name="Klenk H.-P."/>
            <person name="Eisen J.A."/>
        </authorList>
    </citation>
    <scope>NUCLEOTIDE SEQUENCE [LARGE SCALE GENOMIC DNA]</scope>
    <source>
        <strain evidence="3">DSM 15908 / JCM 11604 / IC-154</strain>
    </source>
</reference>
<dbReference type="InParanoid" id="L0A8T4"/>
<name>L0A8T4_CALLD</name>
<feature type="transmembrane region" description="Helical" evidence="1">
    <location>
        <begin position="52"/>
        <end position="72"/>
    </location>
</feature>
<keyword evidence="1" id="KW-1133">Transmembrane helix</keyword>
<accession>L0A8T4</accession>
<evidence type="ECO:0000313" key="2">
    <source>
        <dbReference type="EMBL" id="AFZ70288.1"/>
    </source>
</evidence>
<keyword evidence="1" id="KW-0472">Membrane</keyword>
<feature type="transmembrane region" description="Helical" evidence="1">
    <location>
        <begin position="92"/>
        <end position="120"/>
    </location>
</feature>
<sequence>MIEFLSTITVTNASTTQMFFNALHNPYELVTLLIEFFLGLGLGYVSIKILKYIIAFIVIVIIGVILNAWSFGGSLSKTISTLQSQAISLEPLLRNLMFTLGLLTMGPILLGFIIGILIGLARH</sequence>
<gene>
    <name evidence="2" type="ordered locus">Calag_0526</name>
</gene>
<protein>
    <recommendedName>
        <fullName evidence="4">FUN14 family protein</fullName>
    </recommendedName>
</protein>
<keyword evidence="3" id="KW-1185">Reference proteome</keyword>
<dbReference type="AlphaFoldDB" id="L0A8T4"/>
<feature type="transmembrane region" description="Helical" evidence="1">
    <location>
        <begin position="27"/>
        <end position="45"/>
    </location>
</feature>
<dbReference type="EMBL" id="CP003378">
    <property type="protein sequence ID" value="AFZ70288.1"/>
    <property type="molecule type" value="Genomic_DNA"/>
</dbReference>
<dbReference type="eggNOG" id="arCOG04811">
    <property type="taxonomic scope" value="Archaea"/>
</dbReference>